<reference evidence="1" key="1">
    <citation type="submission" date="2021-02" db="EMBL/GenBank/DDBJ databases">
        <authorList>
            <person name="Dougan E. K."/>
            <person name="Rhodes N."/>
            <person name="Thang M."/>
            <person name="Chan C."/>
        </authorList>
    </citation>
    <scope>NUCLEOTIDE SEQUENCE</scope>
</reference>
<evidence type="ECO:0000313" key="1">
    <source>
        <dbReference type="EMBL" id="CAE8698846.1"/>
    </source>
</evidence>
<dbReference type="Proteomes" id="UP000626109">
    <property type="component" value="Unassembled WGS sequence"/>
</dbReference>
<organism evidence="1 2">
    <name type="scientific">Polarella glacialis</name>
    <name type="common">Dinoflagellate</name>
    <dbReference type="NCBI Taxonomy" id="89957"/>
    <lineage>
        <taxon>Eukaryota</taxon>
        <taxon>Sar</taxon>
        <taxon>Alveolata</taxon>
        <taxon>Dinophyceae</taxon>
        <taxon>Suessiales</taxon>
        <taxon>Suessiaceae</taxon>
        <taxon>Polarella</taxon>
    </lineage>
</organism>
<sequence length="255" mass="28736">MLGDLAKEKYSKGLIDSPKNLESARIYTYRGTKDPIYLKGSVKNTEEFFAQFVPQEQLMNEDHIPSGHAYPMLGYLPYRCDGPGLLADSPLQNCQYDGPGRALQHIYEGKLADPGLLDRSSLHWFDQEPFYGEDNEVTGLDKWALIYVPKVCYTETCDLVVSFHGCGFVFPGMYSWLVAGLDFNEWAESNKMVVIYPRLEAHGTSSQFQQGCWNVYGQTGLDYADKGAAQMAAIKKMVDDIPSLKIWDSNLKRPS</sequence>
<dbReference type="SUPFAM" id="SSF53474">
    <property type="entry name" value="alpha/beta-Hydrolases"/>
    <property type="match status" value="1"/>
</dbReference>
<gene>
    <name evidence="1" type="ORF">PGLA2088_LOCUS30907</name>
</gene>
<name>A0A813KA71_POLGL</name>
<evidence type="ECO:0000313" key="2">
    <source>
        <dbReference type="Proteomes" id="UP000626109"/>
    </source>
</evidence>
<accession>A0A813KA71</accession>
<dbReference type="Gene3D" id="3.40.50.1820">
    <property type="entry name" value="alpha/beta hydrolase"/>
    <property type="match status" value="1"/>
</dbReference>
<proteinExistence type="predicted"/>
<dbReference type="AlphaFoldDB" id="A0A813KA71"/>
<protein>
    <submittedName>
        <fullName evidence="1">Uncharacterized protein</fullName>
    </submittedName>
</protein>
<dbReference type="InterPro" id="IPR029058">
    <property type="entry name" value="AB_hydrolase_fold"/>
</dbReference>
<comment type="caution">
    <text evidence="1">The sequence shown here is derived from an EMBL/GenBank/DDBJ whole genome shotgun (WGS) entry which is preliminary data.</text>
</comment>
<dbReference type="EMBL" id="CAJNNW010029053">
    <property type="protein sequence ID" value="CAE8698846.1"/>
    <property type="molecule type" value="Genomic_DNA"/>
</dbReference>